<keyword evidence="4" id="KW-0813">Transport</keyword>
<dbReference type="PANTHER" id="PTHR43166">
    <property type="entry name" value="AMINO ACID IMPORT ATP-BINDING PROTEIN"/>
    <property type="match status" value="1"/>
</dbReference>
<keyword evidence="13" id="KW-1185">Reference proteome</keyword>
<reference evidence="13" key="1">
    <citation type="submission" date="2009-12" db="EMBL/GenBank/DDBJ databases">
        <title>Complete sequence of Treponema azotonutricium strain ZAS-9.</title>
        <authorList>
            <person name="Tetu S.G."/>
            <person name="Matson E."/>
            <person name="Ren Q."/>
            <person name="Seshadri R."/>
            <person name="Elbourne L."/>
            <person name="Hassan K.A."/>
            <person name="Durkin A."/>
            <person name="Radune D."/>
            <person name="Mohamoud Y."/>
            <person name="Shay R."/>
            <person name="Jin S."/>
            <person name="Zhang X."/>
            <person name="Lucey K."/>
            <person name="Ballor N.R."/>
            <person name="Ottesen E."/>
            <person name="Rosenthal R."/>
            <person name="Allen A."/>
            <person name="Leadbetter J.R."/>
            <person name="Paulsen I.T."/>
        </authorList>
    </citation>
    <scope>NUCLEOTIDE SEQUENCE [LARGE SCALE GENOMIC DNA]</scope>
    <source>
        <strain evidence="13">ATCC BAA-888 / DSM 13862 / ZAS-9</strain>
    </source>
</reference>
<evidence type="ECO:0000313" key="12">
    <source>
        <dbReference type="EMBL" id="AEF82463.1"/>
    </source>
</evidence>
<dbReference type="KEGG" id="taz:TREAZ_3204"/>
<gene>
    <name evidence="12" type="ordered locus">TREAZ_3204</name>
</gene>
<evidence type="ECO:0000256" key="3">
    <source>
        <dbReference type="ARBA" id="ARBA00020019"/>
    </source>
</evidence>
<dbReference type="eggNOG" id="COG1135">
    <property type="taxonomic scope" value="Bacteria"/>
</dbReference>
<dbReference type="GO" id="GO:0016887">
    <property type="term" value="F:ATP hydrolysis activity"/>
    <property type="evidence" value="ECO:0007669"/>
    <property type="project" value="InterPro"/>
</dbReference>
<dbReference type="EMBL" id="CP001841">
    <property type="protein sequence ID" value="AEF82463.1"/>
    <property type="molecule type" value="Genomic_DNA"/>
</dbReference>
<evidence type="ECO:0000256" key="1">
    <source>
        <dbReference type="ARBA" id="ARBA00002579"/>
    </source>
</evidence>
<feature type="domain" description="ABC transporter" evidence="11">
    <location>
        <begin position="2"/>
        <end position="242"/>
    </location>
</feature>
<evidence type="ECO:0000256" key="5">
    <source>
        <dbReference type="ARBA" id="ARBA00022475"/>
    </source>
</evidence>
<dbReference type="Proteomes" id="UP000009222">
    <property type="component" value="Chromosome"/>
</dbReference>
<dbReference type="SMART" id="SM00382">
    <property type="entry name" value="AAA"/>
    <property type="match status" value="1"/>
</dbReference>
<dbReference type="InterPro" id="IPR050086">
    <property type="entry name" value="MetN_ABC_transporter-like"/>
</dbReference>
<dbReference type="InterPro" id="IPR027417">
    <property type="entry name" value="P-loop_NTPase"/>
</dbReference>
<evidence type="ECO:0000256" key="4">
    <source>
        <dbReference type="ARBA" id="ARBA00022448"/>
    </source>
</evidence>
<dbReference type="FunCoup" id="F5Y9R6">
    <property type="interactions" value="322"/>
</dbReference>
<dbReference type="FunFam" id="3.40.50.300:FF:000056">
    <property type="entry name" value="Cell division ATP-binding protein FtsE"/>
    <property type="match status" value="1"/>
</dbReference>
<dbReference type="InterPro" id="IPR003593">
    <property type="entry name" value="AAA+_ATPase"/>
</dbReference>
<dbReference type="SUPFAM" id="SSF52540">
    <property type="entry name" value="P-loop containing nucleoside triphosphate hydrolases"/>
    <property type="match status" value="1"/>
</dbReference>
<dbReference type="HOGENOM" id="CLU_000604_1_3_12"/>
<evidence type="ECO:0000259" key="11">
    <source>
        <dbReference type="PROSITE" id="PS50893"/>
    </source>
</evidence>
<keyword evidence="7 12" id="KW-0067">ATP-binding</keyword>
<evidence type="ECO:0000256" key="6">
    <source>
        <dbReference type="ARBA" id="ARBA00022741"/>
    </source>
</evidence>
<dbReference type="AlphaFoldDB" id="F5Y9R6"/>
<dbReference type="GO" id="GO:0006865">
    <property type="term" value="P:amino acid transport"/>
    <property type="evidence" value="ECO:0007669"/>
    <property type="project" value="UniProtKB-KW"/>
</dbReference>
<keyword evidence="8" id="KW-1278">Translocase</keyword>
<dbReference type="STRING" id="545695.TREAZ_3204"/>
<proteinExistence type="inferred from homology"/>
<dbReference type="Gene3D" id="3.40.50.300">
    <property type="entry name" value="P-loop containing nucleotide triphosphate hydrolases"/>
    <property type="match status" value="1"/>
</dbReference>
<comment type="function">
    <text evidence="1">Part of the ABC transporter FtsEX involved in cellular division. Important for assembly or stability of the septal ring.</text>
</comment>
<sequence length="345" mass="37952">MIELKNVSRTFGKNTNTEVRAVKNASFTVADGEIFGVIGYSGAGKSTLVRCINLLERPDAGEVWVSGRNLMNLDQRDLRHARKKIGIIFQLFNLFSSRTVAENIGYSLKYTGMSKEDIEKRVDELLDLVGIMDKKNVYPSQLSGGQKQRVGIARALASKPEVLLCDEATSALDPQTTQSILALLRDLNRQLGLTIVIITHEMNVVKSICTSAVVMDSGEIVERGSVFELFSNPQLPITRDFIATTSTLGKVYDLVRTNSPVVRLKDGQILAKFSYVGKNTVKALISTASIRFGLEINIIFADLDIIQDTPIGALVNIIDGDAEAIKNAFAWFREQGVKIEEISHG</sequence>
<dbReference type="PROSITE" id="PS00211">
    <property type="entry name" value="ABC_TRANSPORTER_1"/>
    <property type="match status" value="1"/>
</dbReference>
<dbReference type="InParanoid" id="F5Y9R6"/>
<dbReference type="SMART" id="SM00930">
    <property type="entry name" value="NIL"/>
    <property type="match status" value="1"/>
</dbReference>
<evidence type="ECO:0000256" key="2">
    <source>
        <dbReference type="ARBA" id="ARBA00005417"/>
    </source>
</evidence>
<dbReference type="Gene3D" id="3.30.70.260">
    <property type="match status" value="1"/>
</dbReference>
<name>F5Y9R6_LEAAZ</name>
<dbReference type="InterPro" id="IPR018449">
    <property type="entry name" value="NIL_domain"/>
</dbReference>
<dbReference type="InterPro" id="IPR041701">
    <property type="entry name" value="MetN_ABC"/>
</dbReference>
<evidence type="ECO:0000256" key="7">
    <source>
        <dbReference type="ARBA" id="ARBA00022840"/>
    </source>
</evidence>
<dbReference type="SUPFAM" id="SSF55021">
    <property type="entry name" value="ACT-like"/>
    <property type="match status" value="1"/>
</dbReference>
<accession>F5Y9R6</accession>
<keyword evidence="9" id="KW-0029">Amino-acid transport</keyword>
<keyword evidence="10" id="KW-0472">Membrane</keyword>
<keyword evidence="6" id="KW-0547">Nucleotide-binding</keyword>
<evidence type="ECO:0000313" key="13">
    <source>
        <dbReference type="Proteomes" id="UP000009222"/>
    </source>
</evidence>
<dbReference type="OrthoDB" id="9805538at2"/>
<dbReference type="Pfam" id="PF00005">
    <property type="entry name" value="ABC_tran"/>
    <property type="match status" value="1"/>
</dbReference>
<dbReference type="CDD" id="cd03258">
    <property type="entry name" value="ABC_MetN_methionine_transporter"/>
    <property type="match status" value="1"/>
</dbReference>
<dbReference type="GO" id="GO:0005524">
    <property type="term" value="F:ATP binding"/>
    <property type="evidence" value="ECO:0007669"/>
    <property type="project" value="UniProtKB-KW"/>
</dbReference>
<reference evidence="12 13" key="2">
    <citation type="journal article" date="2011" name="ISME J.">
        <title>RNA-seq reveals cooperative metabolic interactions between two termite-gut spirochete species in co-culture.</title>
        <authorList>
            <person name="Rosenthal A.Z."/>
            <person name="Matson E.G."/>
            <person name="Eldar A."/>
            <person name="Leadbetter J.R."/>
        </authorList>
    </citation>
    <scope>NUCLEOTIDE SEQUENCE [LARGE SCALE GENOMIC DNA]</scope>
    <source>
        <strain evidence="13">ATCC BAA-888 / DSM 13862 / ZAS-9</strain>
    </source>
</reference>
<dbReference type="PANTHER" id="PTHR43166:SF30">
    <property type="entry name" value="METHIONINE IMPORT ATP-BINDING PROTEIN METN"/>
    <property type="match status" value="1"/>
</dbReference>
<evidence type="ECO:0000256" key="9">
    <source>
        <dbReference type="ARBA" id="ARBA00022970"/>
    </source>
</evidence>
<dbReference type="InterPro" id="IPR017871">
    <property type="entry name" value="ABC_transporter-like_CS"/>
</dbReference>
<comment type="similarity">
    <text evidence="2">Belongs to the ABC transporter superfamily.</text>
</comment>
<keyword evidence="12" id="KW-0378">Hydrolase</keyword>
<dbReference type="Pfam" id="PF09383">
    <property type="entry name" value="NIL"/>
    <property type="match status" value="1"/>
</dbReference>
<dbReference type="RefSeq" id="WP_015712356.1">
    <property type="nucleotide sequence ID" value="NC_015577.1"/>
</dbReference>
<protein>
    <recommendedName>
        <fullName evidence="3">Cell division ATP-binding protein FtsE</fullName>
    </recommendedName>
</protein>
<dbReference type="GO" id="GO:0005886">
    <property type="term" value="C:plasma membrane"/>
    <property type="evidence" value="ECO:0007669"/>
    <property type="project" value="UniProtKB-ARBA"/>
</dbReference>
<organism evidence="12 13">
    <name type="scientific">Leadbettera azotonutricia (strain ATCC BAA-888 / DSM 13862 / ZAS-9)</name>
    <name type="common">Treponema azotonutricium</name>
    <dbReference type="NCBI Taxonomy" id="545695"/>
    <lineage>
        <taxon>Bacteria</taxon>
        <taxon>Pseudomonadati</taxon>
        <taxon>Spirochaetota</taxon>
        <taxon>Spirochaetia</taxon>
        <taxon>Spirochaetales</taxon>
        <taxon>Breznakiellaceae</taxon>
        <taxon>Leadbettera</taxon>
    </lineage>
</organism>
<keyword evidence="5" id="KW-1003">Cell membrane</keyword>
<dbReference type="InterPro" id="IPR003439">
    <property type="entry name" value="ABC_transporter-like_ATP-bd"/>
</dbReference>
<dbReference type="PROSITE" id="PS50893">
    <property type="entry name" value="ABC_TRANSPORTER_2"/>
    <property type="match status" value="1"/>
</dbReference>
<evidence type="ECO:0000256" key="10">
    <source>
        <dbReference type="ARBA" id="ARBA00023136"/>
    </source>
</evidence>
<dbReference type="InterPro" id="IPR045865">
    <property type="entry name" value="ACT-like_dom_sf"/>
</dbReference>
<evidence type="ECO:0000256" key="8">
    <source>
        <dbReference type="ARBA" id="ARBA00022967"/>
    </source>
</evidence>